<organism evidence="2 3">
    <name type="scientific">Nitrosarchaeum koreense MY1</name>
    <dbReference type="NCBI Taxonomy" id="1001994"/>
    <lineage>
        <taxon>Archaea</taxon>
        <taxon>Nitrososphaerota</taxon>
        <taxon>Nitrososphaeria</taxon>
        <taxon>Nitrosopumilales</taxon>
        <taxon>Nitrosopumilaceae</taxon>
        <taxon>Nitrosarchaeum</taxon>
    </lineage>
</organism>
<dbReference type="GO" id="GO:0004553">
    <property type="term" value="F:hydrolase activity, hydrolyzing O-glycosyl compounds"/>
    <property type="evidence" value="ECO:0007669"/>
    <property type="project" value="InterPro"/>
</dbReference>
<comment type="caution">
    <text evidence="2">The sequence shown here is derived from an EMBL/GenBank/DDBJ whole genome shotgun (WGS) entry which is preliminary data.</text>
</comment>
<dbReference type="Gene3D" id="2.40.40.10">
    <property type="entry name" value="RlpA-like domain"/>
    <property type="match status" value="1"/>
</dbReference>
<dbReference type="AlphaFoldDB" id="F9CWN3"/>
<dbReference type="OrthoDB" id="10733at2157"/>
<dbReference type="RefSeq" id="WP_007550494.1">
    <property type="nucleotide sequence ID" value="NZ_AFPU01000001.1"/>
</dbReference>
<dbReference type="GO" id="GO:0009254">
    <property type="term" value="P:peptidoglycan turnover"/>
    <property type="evidence" value="ECO:0007669"/>
    <property type="project" value="InterPro"/>
</dbReference>
<dbReference type="CDD" id="cd14486">
    <property type="entry name" value="3D_domain"/>
    <property type="match status" value="1"/>
</dbReference>
<dbReference type="SUPFAM" id="SSF50685">
    <property type="entry name" value="Barwin-like endoglucanases"/>
    <property type="match status" value="1"/>
</dbReference>
<dbReference type="InterPro" id="IPR036908">
    <property type="entry name" value="RlpA-like_sf"/>
</dbReference>
<dbReference type="InterPro" id="IPR010611">
    <property type="entry name" value="3D_dom"/>
</dbReference>
<dbReference type="GO" id="GO:0019867">
    <property type="term" value="C:outer membrane"/>
    <property type="evidence" value="ECO:0007669"/>
    <property type="project" value="InterPro"/>
</dbReference>
<evidence type="ECO:0000313" key="2">
    <source>
        <dbReference type="EMBL" id="EGP93685.1"/>
    </source>
</evidence>
<dbReference type="EMBL" id="AFPU01000001">
    <property type="protein sequence ID" value="EGP93685.1"/>
    <property type="molecule type" value="Genomic_DNA"/>
</dbReference>
<dbReference type="Pfam" id="PF06725">
    <property type="entry name" value="3D"/>
    <property type="match status" value="1"/>
</dbReference>
<evidence type="ECO:0000259" key="1">
    <source>
        <dbReference type="Pfam" id="PF06725"/>
    </source>
</evidence>
<sequence length="248" mass="28297">MQVIFTSLLAALIIISIIPASFSQYALLQDESLQIQTENCTDGWYVTGYFLPLESDYSSNVAPVNIDGEWYGFSIDFLNEVKIQGWGKTSFGDFLGWDEQKYYLNSVPLDANDNELIIGTIAVDPKIIKMNSKITIPNSPPPWNEIIFSSNDVGPAIIGKHIDVYTGVGLDARKEAFRITSNDYSICIIDETLYLRQKNILKDSNFNMTKNQEWIQNIFLWYEQNRISEIEALNALKFLIEQQILKVK</sequence>
<feature type="domain" description="3D" evidence="1">
    <location>
        <begin position="120"/>
        <end position="176"/>
    </location>
</feature>
<dbReference type="Proteomes" id="UP000004440">
    <property type="component" value="Unassembled WGS sequence"/>
</dbReference>
<protein>
    <submittedName>
        <fullName evidence="2">3D domain containing protein</fullName>
    </submittedName>
</protein>
<name>F9CWN3_9ARCH</name>
<accession>F9CWN3</accession>
<proteinExistence type="predicted"/>
<evidence type="ECO:0000313" key="3">
    <source>
        <dbReference type="Proteomes" id="UP000004440"/>
    </source>
</evidence>
<reference evidence="2 3" key="1">
    <citation type="journal article" date="2011" name="J. Bacteriol.">
        <title>Genome Sequence of an Ammonia-Oxidizing Soil Archaeon, "Candidatus Nitrosoarchaeum koreensis" MY1.</title>
        <authorList>
            <person name="Kim B.K."/>
            <person name="Jung M.Y."/>
            <person name="Yu D.S."/>
            <person name="Park S.J."/>
            <person name="Oh T.K."/>
            <person name="Rhee S.K."/>
            <person name="Kim J.F."/>
        </authorList>
    </citation>
    <scope>NUCLEOTIDE SEQUENCE [LARGE SCALE GENOMIC DNA]</scope>
    <source>
        <strain evidence="2 3">MY1</strain>
    </source>
</reference>
<keyword evidence="3" id="KW-1185">Reference proteome</keyword>
<gene>
    <name evidence="2" type="ORF">MY1_0924</name>
</gene>
<dbReference type="STRING" id="1001994.MY1_0924"/>